<protein>
    <submittedName>
        <fullName evidence="2">Uncharacterized protein</fullName>
    </submittedName>
</protein>
<keyword evidence="1" id="KW-0472">Membrane</keyword>
<gene>
    <name evidence="2" type="ORF">CLAFUR5_07355</name>
</gene>
<keyword evidence="1" id="KW-0812">Transmembrane</keyword>
<evidence type="ECO:0000313" key="2">
    <source>
        <dbReference type="EMBL" id="UJO18835.1"/>
    </source>
</evidence>
<dbReference type="EMBL" id="CP090168">
    <property type="protein sequence ID" value="UJO18835.1"/>
    <property type="molecule type" value="Genomic_DNA"/>
</dbReference>
<evidence type="ECO:0000313" key="3">
    <source>
        <dbReference type="Proteomes" id="UP000756132"/>
    </source>
</evidence>
<accession>A0A9Q8UQM3</accession>
<organism evidence="2 3">
    <name type="scientific">Passalora fulva</name>
    <name type="common">Tomato leaf mold</name>
    <name type="synonym">Cladosporium fulvum</name>
    <dbReference type="NCBI Taxonomy" id="5499"/>
    <lineage>
        <taxon>Eukaryota</taxon>
        <taxon>Fungi</taxon>
        <taxon>Dikarya</taxon>
        <taxon>Ascomycota</taxon>
        <taxon>Pezizomycotina</taxon>
        <taxon>Dothideomycetes</taxon>
        <taxon>Dothideomycetidae</taxon>
        <taxon>Mycosphaerellales</taxon>
        <taxon>Mycosphaerellaceae</taxon>
        <taxon>Fulvia</taxon>
    </lineage>
</organism>
<reference evidence="2" key="1">
    <citation type="submission" date="2021-12" db="EMBL/GenBank/DDBJ databases">
        <authorList>
            <person name="Zaccaron A."/>
            <person name="Stergiopoulos I."/>
        </authorList>
    </citation>
    <scope>NUCLEOTIDE SEQUENCE</scope>
    <source>
        <strain evidence="2">Race5_Kim</strain>
    </source>
</reference>
<dbReference type="AlphaFoldDB" id="A0A9Q8UQM3"/>
<dbReference type="GeneID" id="71987233"/>
<sequence>MAAYQSGLVLNAVLDQIFEDIAEPTTRLNGTIALIGVALLISAFLQAWLHFAGWAHMACRVLMTGNVDDYAILDWIVKKGLLRLDQDRASVGKGAC</sequence>
<feature type="transmembrane region" description="Helical" evidence="1">
    <location>
        <begin position="32"/>
        <end position="54"/>
    </location>
</feature>
<dbReference type="KEGG" id="ffu:CLAFUR5_07355"/>
<dbReference type="Proteomes" id="UP000756132">
    <property type="component" value="Chromosome 6"/>
</dbReference>
<keyword evidence="3" id="KW-1185">Reference proteome</keyword>
<evidence type="ECO:0000256" key="1">
    <source>
        <dbReference type="SAM" id="Phobius"/>
    </source>
</evidence>
<reference evidence="2" key="2">
    <citation type="journal article" date="2022" name="Microb. Genom.">
        <title>A chromosome-scale genome assembly of the tomato pathogen Cladosporium fulvum reveals a compartmentalized genome architecture and the presence of a dispensable chromosome.</title>
        <authorList>
            <person name="Zaccaron A.Z."/>
            <person name="Chen L.H."/>
            <person name="Samaras A."/>
            <person name="Stergiopoulos I."/>
        </authorList>
    </citation>
    <scope>NUCLEOTIDE SEQUENCE</scope>
    <source>
        <strain evidence="2">Race5_Kim</strain>
    </source>
</reference>
<name>A0A9Q8UQM3_PASFU</name>
<dbReference type="RefSeq" id="XP_047763201.1">
    <property type="nucleotide sequence ID" value="XM_047906503.1"/>
</dbReference>
<keyword evidence="1" id="KW-1133">Transmembrane helix</keyword>
<proteinExistence type="predicted"/>